<dbReference type="Proteomes" id="UP000801864">
    <property type="component" value="Unassembled WGS sequence"/>
</dbReference>
<reference evidence="1 2" key="1">
    <citation type="submission" date="2018-06" db="EMBL/GenBank/DDBJ databases">
        <title>Genome analysis of cellulolytic fungus Trichoderma lentiforme CFAM-422.</title>
        <authorList>
            <person name="Steindorff A.S."/>
            <person name="Formighieri E.F."/>
            <person name="Midorikawa G.E.O."/>
            <person name="Tamietti M.S."/>
            <person name="Ramos E.Z."/>
            <person name="Silva A.S."/>
            <person name="Bon E.P.S."/>
            <person name="Mendes T.D."/>
            <person name="Damaso M.C.T."/>
            <person name="Favaro L.C.L."/>
        </authorList>
    </citation>
    <scope>NUCLEOTIDE SEQUENCE [LARGE SCALE GENOMIC DNA]</scope>
    <source>
        <strain evidence="1 2">CFAM-422</strain>
    </source>
</reference>
<name>A0A9P5CA16_9HYPO</name>
<comment type="caution">
    <text evidence="1">The sequence shown here is derived from an EMBL/GenBank/DDBJ whole genome shotgun (WGS) entry which is preliminary data.</text>
</comment>
<protein>
    <submittedName>
        <fullName evidence="1">Uncharacterized protein</fullName>
    </submittedName>
</protein>
<dbReference type="AlphaFoldDB" id="A0A9P5CA16"/>
<keyword evidence="2" id="KW-1185">Reference proteome</keyword>
<evidence type="ECO:0000313" key="1">
    <source>
        <dbReference type="EMBL" id="KAF3068114.1"/>
    </source>
</evidence>
<gene>
    <name evidence="1" type="ORF">CFAM422_008111</name>
</gene>
<dbReference type="EMBL" id="QLNT01000014">
    <property type="protein sequence ID" value="KAF3068114.1"/>
    <property type="molecule type" value="Genomic_DNA"/>
</dbReference>
<sequence length="123" mass="13761">MHFLLVGQILPAAKMGVALRVLHLRRMARGQNLSLCIRLMDLETWYGSDDGVSALEIVVEAMEGSLVFTFDGDCLASKYSKTLHSGSHHCQAFILHKEAWFVGSYKIADDDPRLVARRSSILR</sequence>
<proteinExistence type="predicted"/>
<evidence type="ECO:0000313" key="2">
    <source>
        <dbReference type="Proteomes" id="UP000801864"/>
    </source>
</evidence>
<accession>A0A9P5CA16</accession>
<organism evidence="1 2">
    <name type="scientific">Trichoderma lentiforme</name>
    <dbReference type="NCBI Taxonomy" id="1567552"/>
    <lineage>
        <taxon>Eukaryota</taxon>
        <taxon>Fungi</taxon>
        <taxon>Dikarya</taxon>
        <taxon>Ascomycota</taxon>
        <taxon>Pezizomycotina</taxon>
        <taxon>Sordariomycetes</taxon>
        <taxon>Hypocreomycetidae</taxon>
        <taxon>Hypocreales</taxon>
        <taxon>Hypocreaceae</taxon>
        <taxon>Trichoderma</taxon>
    </lineage>
</organism>